<keyword evidence="3" id="KW-1185">Reference proteome</keyword>
<feature type="compositionally biased region" description="Gly residues" evidence="1">
    <location>
        <begin position="797"/>
        <end position="807"/>
    </location>
</feature>
<evidence type="ECO:0000256" key="1">
    <source>
        <dbReference type="SAM" id="MobiDB-lite"/>
    </source>
</evidence>
<evidence type="ECO:0000313" key="2">
    <source>
        <dbReference type="EMBL" id="OIW35624.1"/>
    </source>
</evidence>
<organism evidence="2 3">
    <name type="scientific">Coniochaeta ligniaria NRRL 30616</name>
    <dbReference type="NCBI Taxonomy" id="1408157"/>
    <lineage>
        <taxon>Eukaryota</taxon>
        <taxon>Fungi</taxon>
        <taxon>Dikarya</taxon>
        <taxon>Ascomycota</taxon>
        <taxon>Pezizomycotina</taxon>
        <taxon>Sordariomycetes</taxon>
        <taxon>Sordariomycetidae</taxon>
        <taxon>Coniochaetales</taxon>
        <taxon>Coniochaetaceae</taxon>
        <taxon>Coniochaeta</taxon>
    </lineage>
</organism>
<evidence type="ECO:0000313" key="3">
    <source>
        <dbReference type="Proteomes" id="UP000182658"/>
    </source>
</evidence>
<dbReference type="OrthoDB" id="3199516at2759"/>
<accession>A0A1J7JZN5</accession>
<feature type="compositionally biased region" description="Acidic residues" evidence="1">
    <location>
        <begin position="834"/>
        <end position="861"/>
    </location>
</feature>
<feature type="region of interest" description="Disordered" evidence="1">
    <location>
        <begin position="792"/>
        <end position="903"/>
    </location>
</feature>
<protein>
    <recommendedName>
        <fullName evidence="4">F-box domain-containing protein</fullName>
    </recommendedName>
</protein>
<feature type="compositionally biased region" description="Polar residues" evidence="1">
    <location>
        <begin position="472"/>
        <end position="491"/>
    </location>
</feature>
<reference evidence="2 3" key="1">
    <citation type="submission" date="2016-10" db="EMBL/GenBank/DDBJ databases">
        <title>Draft genome sequence of Coniochaeta ligniaria NRRL30616, a lignocellulolytic fungus for bioabatement of inhibitors in plant biomass hydrolysates.</title>
        <authorList>
            <consortium name="DOE Joint Genome Institute"/>
            <person name="Jimenez D.J."/>
            <person name="Hector R.E."/>
            <person name="Riley R."/>
            <person name="Sun H."/>
            <person name="Grigoriev I.V."/>
            <person name="Van Elsas J.D."/>
            <person name="Nichols N.N."/>
        </authorList>
    </citation>
    <scope>NUCLEOTIDE SEQUENCE [LARGE SCALE GENOMIC DNA]</scope>
    <source>
        <strain evidence="2 3">NRRL 30616</strain>
    </source>
</reference>
<feature type="region of interest" description="Disordered" evidence="1">
    <location>
        <begin position="1"/>
        <end position="37"/>
    </location>
</feature>
<evidence type="ECO:0008006" key="4">
    <source>
        <dbReference type="Google" id="ProtNLM"/>
    </source>
</evidence>
<dbReference type="EMBL" id="KV875093">
    <property type="protein sequence ID" value="OIW35624.1"/>
    <property type="molecule type" value="Genomic_DNA"/>
</dbReference>
<dbReference type="STRING" id="1408157.A0A1J7JZN5"/>
<name>A0A1J7JZN5_9PEZI</name>
<gene>
    <name evidence="2" type="ORF">CONLIGDRAFT_627666</name>
</gene>
<feature type="region of interest" description="Disordered" evidence="1">
    <location>
        <begin position="439"/>
        <end position="498"/>
    </location>
</feature>
<dbReference type="Proteomes" id="UP000182658">
    <property type="component" value="Unassembled WGS sequence"/>
</dbReference>
<dbReference type="InParanoid" id="A0A1J7JZN5"/>
<sequence length="926" mass="101190">MAQHLPPSSPFVETPPDNAMTPPPEKLHPDSEVDTTTSTFLGGGVSMDSAASILNASRDQSRTTVSKYLKDKGREWNKVSERNGPLTLLELPVDILRLIVKEITHTNDLTSLALTNSTLHNLAVPHIYARFDIVWPDGHVTSTDSKSVDALTYGLSTLCLGSSFARTTRQLFNPEAPPLSRFKGNEYAKYTRKFSLGNGPNDWVAEYMITKESGKMLGTLVALAVAKMVSLETFVWDMPTGVLSDIFMGLASLPEHYDNNECKLDRVWIRWHDNSENAALPAPANNAPLATTFIAASVPVGSTLTPIGILLPDNATHPPSRGPISYAEHRVEYPTFSVLPPLKSLTVLEIDELAYLDEMADLIARSVHRLQELRVGISAKAIHKDFAQTWDGSNLQQVDHTARWPGESTIGERRLGGVLGVLVGKIYDIRRRTPNKCKEKVLPVPSPSSGSATLSNTPLPAQVQVNDEDVPTTGSSTPATVDGLQTGNATQPALGGQPASDFGWAAKPAFPRSNKAASAGRKRLDGKLTLQTLELERVALSLHVCRYAIDWTVLTSVTILDCPQHETLWKMLKKQYQPMPVSSGWGISMTSKPTVPNPPLQYQLQLKRIHTDAASAALISFIKETLAPNSLEVLFLQDRKRNSLPVQVTIEQIFKGAIKRHRSSLRKLLIDSSQRPSVQGVATIENSTSRWQKWVLPTETVLYITSGRMSNLKELAVSLDYKDWHAFLQRLPNLPQLRSLNIPNIANHIVEPFEPRELAMQITDIIALRPEIQLCYVGISTKCFEILETRNDATTSNGGGSNEGGTNGTSVHGNGATDAAADNTQNGDGTAEVDTSEDDDDEDDDEDDDGDGEETEDEDGGGDGVDGGTSTGPTDPDETQSENEGGDDSDDDSFVEDPASKSRLRLREILFYDDKVAIFKARHGKI</sequence>
<feature type="compositionally biased region" description="Polar residues" evidence="1">
    <location>
        <begin position="447"/>
        <end position="465"/>
    </location>
</feature>
<dbReference type="AlphaFoldDB" id="A0A1J7JZN5"/>
<proteinExistence type="predicted"/>
<feature type="compositionally biased region" description="Acidic residues" evidence="1">
    <location>
        <begin position="875"/>
        <end position="895"/>
    </location>
</feature>